<dbReference type="CDD" id="cd14120">
    <property type="entry name" value="STKc_ULK1_2-like"/>
    <property type="match status" value="1"/>
</dbReference>
<feature type="region of interest" description="Disordered" evidence="7">
    <location>
        <begin position="404"/>
        <end position="445"/>
    </location>
</feature>
<feature type="compositionally biased region" description="Polar residues" evidence="7">
    <location>
        <begin position="434"/>
        <end position="445"/>
    </location>
</feature>
<dbReference type="InterPro" id="IPR017441">
    <property type="entry name" value="Protein_kinase_ATP_BS"/>
</dbReference>
<evidence type="ECO:0000313" key="9">
    <source>
        <dbReference type="EMBL" id="RWS29667.1"/>
    </source>
</evidence>
<dbReference type="GO" id="GO:0005524">
    <property type="term" value="F:ATP binding"/>
    <property type="evidence" value="ECO:0007669"/>
    <property type="project" value="UniProtKB-UniRule"/>
</dbReference>
<dbReference type="GO" id="GO:0061709">
    <property type="term" value="P:reticulophagy"/>
    <property type="evidence" value="ECO:0007669"/>
    <property type="project" value="TreeGrafter"/>
</dbReference>
<dbReference type="VEuPathDB" id="VectorBase:LDEU002373"/>
<feature type="compositionally biased region" description="Polar residues" evidence="7">
    <location>
        <begin position="406"/>
        <end position="421"/>
    </location>
</feature>
<dbReference type="InterPro" id="IPR045269">
    <property type="entry name" value="Atg1-like"/>
</dbReference>
<dbReference type="GO" id="GO:0005776">
    <property type="term" value="C:autophagosome"/>
    <property type="evidence" value="ECO:0007669"/>
    <property type="project" value="TreeGrafter"/>
</dbReference>
<dbReference type="GO" id="GO:0000045">
    <property type="term" value="P:autophagosome assembly"/>
    <property type="evidence" value="ECO:0007669"/>
    <property type="project" value="TreeGrafter"/>
</dbReference>
<gene>
    <name evidence="9" type="ORF">B4U80_09383</name>
</gene>
<dbReference type="PIRSF" id="PIRSF037369">
    <property type="entry name" value="Ser/Thr_PK_unc51"/>
    <property type="match status" value="1"/>
</dbReference>
<evidence type="ECO:0000256" key="3">
    <source>
        <dbReference type="ARBA" id="ARBA00022741"/>
    </source>
</evidence>
<dbReference type="SUPFAM" id="SSF56112">
    <property type="entry name" value="Protein kinase-like (PK-like)"/>
    <property type="match status" value="1"/>
</dbReference>
<dbReference type="GO" id="GO:0034045">
    <property type="term" value="C:phagophore assembly site membrane"/>
    <property type="evidence" value="ECO:0007669"/>
    <property type="project" value="TreeGrafter"/>
</dbReference>
<dbReference type="Proteomes" id="UP000288716">
    <property type="component" value="Unassembled WGS sequence"/>
</dbReference>
<feature type="compositionally biased region" description="Low complexity" evidence="7">
    <location>
        <begin position="291"/>
        <end position="309"/>
    </location>
</feature>
<dbReference type="GO" id="GO:0034727">
    <property type="term" value="P:piecemeal microautophagy of the nucleus"/>
    <property type="evidence" value="ECO:0007669"/>
    <property type="project" value="TreeGrafter"/>
</dbReference>
<reference evidence="9 10" key="1">
    <citation type="journal article" date="2018" name="Gigascience">
        <title>Genomes of trombidid mites reveal novel predicted allergens and laterally-transferred genes associated with secondary metabolism.</title>
        <authorList>
            <person name="Dong X."/>
            <person name="Chaisiri K."/>
            <person name="Xia D."/>
            <person name="Armstrong S.D."/>
            <person name="Fang Y."/>
            <person name="Donnelly M.J."/>
            <person name="Kadowaki T."/>
            <person name="McGarry J.W."/>
            <person name="Darby A.C."/>
            <person name="Makepeace B.L."/>
        </authorList>
    </citation>
    <scope>NUCLEOTIDE SEQUENCE [LARGE SCALE GENOMIC DNA]</scope>
    <source>
        <strain evidence="9">UoL-UT</strain>
    </source>
</reference>
<evidence type="ECO:0000256" key="2">
    <source>
        <dbReference type="ARBA" id="ARBA00022679"/>
    </source>
</evidence>
<dbReference type="InterPro" id="IPR017184">
    <property type="entry name" value="Ser/Thr_kinase_Unc51"/>
</dbReference>
<dbReference type="GO" id="GO:0042594">
    <property type="term" value="P:response to starvation"/>
    <property type="evidence" value="ECO:0007669"/>
    <property type="project" value="TreeGrafter"/>
</dbReference>
<evidence type="ECO:0000256" key="7">
    <source>
        <dbReference type="SAM" id="MobiDB-lite"/>
    </source>
</evidence>
<dbReference type="GO" id="GO:0005829">
    <property type="term" value="C:cytosol"/>
    <property type="evidence" value="ECO:0007669"/>
    <property type="project" value="TreeGrafter"/>
</dbReference>
<feature type="binding site" evidence="6">
    <location>
        <position position="39"/>
    </location>
    <ligand>
        <name>ATP</name>
        <dbReference type="ChEBI" id="CHEBI:30616"/>
    </ligand>
</feature>
<keyword evidence="3 6" id="KW-0547">Nucleotide-binding</keyword>
<evidence type="ECO:0000256" key="6">
    <source>
        <dbReference type="PROSITE-ProRule" id="PRU10141"/>
    </source>
</evidence>
<evidence type="ECO:0000313" key="10">
    <source>
        <dbReference type="Proteomes" id="UP000288716"/>
    </source>
</evidence>
<dbReference type="InterPro" id="IPR048941">
    <property type="entry name" value="ATG1-like_MIT2"/>
</dbReference>
<dbReference type="Pfam" id="PF21127">
    <property type="entry name" value="ATG1-like_MIT2"/>
    <property type="match status" value="1"/>
</dbReference>
<organism evidence="9 10">
    <name type="scientific">Leptotrombidium deliense</name>
    <dbReference type="NCBI Taxonomy" id="299467"/>
    <lineage>
        <taxon>Eukaryota</taxon>
        <taxon>Metazoa</taxon>
        <taxon>Ecdysozoa</taxon>
        <taxon>Arthropoda</taxon>
        <taxon>Chelicerata</taxon>
        <taxon>Arachnida</taxon>
        <taxon>Acari</taxon>
        <taxon>Acariformes</taxon>
        <taxon>Trombidiformes</taxon>
        <taxon>Prostigmata</taxon>
        <taxon>Anystina</taxon>
        <taxon>Parasitengona</taxon>
        <taxon>Trombiculoidea</taxon>
        <taxon>Trombiculidae</taxon>
        <taxon>Leptotrombidium</taxon>
    </lineage>
</organism>
<dbReference type="InterPro" id="IPR022708">
    <property type="entry name" value="Atg1-like_tMIT"/>
</dbReference>
<feature type="region of interest" description="Disordered" evidence="7">
    <location>
        <begin position="285"/>
        <end position="309"/>
    </location>
</feature>
<dbReference type="EMBL" id="NCKV01000811">
    <property type="protein sequence ID" value="RWS29667.1"/>
    <property type="molecule type" value="Genomic_DNA"/>
</dbReference>
<dbReference type="PANTHER" id="PTHR24348">
    <property type="entry name" value="SERINE/THREONINE-PROTEIN KINASE UNC-51-RELATED"/>
    <property type="match status" value="1"/>
</dbReference>
<evidence type="ECO:0000259" key="8">
    <source>
        <dbReference type="PROSITE" id="PS50011"/>
    </source>
</evidence>
<feature type="domain" description="Protein kinase" evidence="8">
    <location>
        <begin position="9"/>
        <end position="275"/>
    </location>
</feature>
<dbReference type="Gene3D" id="1.10.510.10">
    <property type="entry name" value="Transferase(Phosphotransferase) domain 1"/>
    <property type="match status" value="1"/>
</dbReference>
<dbReference type="InterPro" id="IPR011009">
    <property type="entry name" value="Kinase-like_dom_sf"/>
</dbReference>
<dbReference type="GO" id="GO:0004674">
    <property type="term" value="F:protein serine/threonine kinase activity"/>
    <property type="evidence" value="ECO:0007669"/>
    <property type="project" value="UniProtKB-EC"/>
</dbReference>
<dbReference type="GO" id="GO:0000422">
    <property type="term" value="P:autophagy of mitochondrion"/>
    <property type="evidence" value="ECO:0007669"/>
    <property type="project" value="TreeGrafter"/>
</dbReference>
<evidence type="ECO:0000256" key="1">
    <source>
        <dbReference type="ARBA" id="ARBA00012513"/>
    </source>
</evidence>
<dbReference type="OrthoDB" id="346907at2759"/>
<dbReference type="InterPro" id="IPR000719">
    <property type="entry name" value="Prot_kinase_dom"/>
</dbReference>
<name>A0A443SQ72_9ACAR</name>
<dbReference type="STRING" id="299467.A0A443SQ72"/>
<keyword evidence="4 9" id="KW-0418">Kinase</keyword>
<dbReference type="Pfam" id="PF00069">
    <property type="entry name" value="Pkinase"/>
    <property type="match status" value="1"/>
</dbReference>
<evidence type="ECO:0000256" key="4">
    <source>
        <dbReference type="ARBA" id="ARBA00022777"/>
    </source>
</evidence>
<dbReference type="PANTHER" id="PTHR24348:SF22">
    <property type="entry name" value="NON-SPECIFIC SERINE_THREONINE PROTEIN KINASE"/>
    <property type="match status" value="1"/>
</dbReference>
<dbReference type="GO" id="GO:0048675">
    <property type="term" value="P:axon extension"/>
    <property type="evidence" value="ECO:0007669"/>
    <property type="project" value="TreeGrafter"/>
</dbReference>
<accession>A0A443SQ72</accession>
<dbReference type="EC" id="2.7.11.1" evidence="1"/>
<dbReference type="GO" id="GO:0010508">
    <property type="term" value="P:positive regulation of autophagy"/>
    <property type="evidence" value="ECO:0007669"/>
    <property type="project" value="TreeGrafter"/>
</dbReference>
<keyword evidence="2" id="KW-0808">Transferase</keyword>
<dbReference type="PROSITE" id="PS00108">
    <property type="entry name" value="PROTEIN_KINASE_ST"/>
    <property type="match status" value="1"/>
</dbReference>
<proteinExistence type="predicted"/>
<keyword evidence="10" id="KW-1185">Reference proteome</keyword>
<dbReference type="FunFam" id="1.10.510.10:FF:000493">
    <property type="entry name" value="serine/threonine-protein kinase unc-51 isoform X2"/>
    <property type="match status" value="1"/>
</dbReference>
<sequence length="833" mass="92991">METIGDFEYNSKDLIGHGAFAVVFKGRHRTKHGLTVAIKSITKKNLAKSQNLLGKEIKILKELTELHHENVVALLDCKETQNHVYLVMEYCNGGDLADFLHSNGTLSEDTIRLFLNQISGAMKALNAKGIVHRDLKPQNILLCHKSDKPNPSTNNIILKIADFGFARFLQDGVMAATLCGSPMYMAPEVIMSLQYDAKADLWSIGTIVFQCLTGKAPFQATTPQALKQFYEKNPNLAPNIPPGTSKELTDLLTHLLKRNAKDRMEFDEFFVHPFMKPISTKPLPVPRVGHSLNDSSSNSSSPLQSPVSYGSPMAMQLTATSLKQCLVGFAPSPTLSDSDEQVDDFVVIPPTDNNSNRIISNEVRYTSRAKRTDTKNDSNCTVQNPEPLPVPTQKEAYEQLRRSCAVQKSSDNTQSNNNETPPNSPKLLRDTDSKNSSVGSDTSGSKFIRDISQLSPPMVQFVIGTPPGATAATTLSLSTRRLSAPVSNSNLLSGRQTPPVIRQLTPPAYLSNLCKEKSSSSPVDTGESSIALRSDQQLYKWSFKSNYDETSPRRNRLAFGSPSSNDFMVNDLALKCDKVLASHSHAPSQLYHCCCNALPLPCPRGSADSGQEQIFIAPELREEILLDKDHNETLAKLNFVLALVDCVVELAESRMNPLTHLTESTRKEIPKEYYRKAEQLVLYVRALQLISSALQLSRQEINVGRLRPSKNVIHLLRVMRDRFHVCLNKCKSIDGNRVFSNENLKGLERITADKLIYDYAIEMCQSAALEELFGRPEECFRRYQIAQILLHSLSQQMNDEKDKRLLQKYKEAVEKRLYVLKNQGIVISYEQDA</sequence>
<dbReference type="PROSITE" id="PS50011">
    <property type="entry name" value="PROTEIN_KINASE_DOM"/>
    <property type="match status" value="1"/>
</dbReference>
<dbReference type="InterPro" id="IPR008271">
    <property type="entry name" value="Ser/Thr_kinase_AS"/>
</dbReference>
<protein>
    <recommendedName>
        <fullName evidence="1">non-specific serine/threonine protein kinase</fullName>
        <ecNumber evidence="1">2.7.11.1</ecNumber>
    </recommendedName>
</protein>
<evidence type="ECO:0000256" key="5">
    <source>
        <dbReference type="ARBA" id="ARBA00022840"/>
    </source>
</evidence>
<dbReference type="AlphaFoldDB" id="A0A443SQ72"/>
<feature type="region of interest" description="Disordered" evidence="7">
    <location>
        <begin position="348"/>
        <end position="391"/>
    </location>
</feature>
<dbReference type="Pfam" id="PF12063">
    <property type="entry name" value="ATG1-like_MIT1"/>
    <property type="match status" value="1"/>
</dbReference>
<dbReference type="FunFam" id="3.30.200.20:FF:000149">
    <property type="entry name" value="serine/threonine-protein kinase unc-51 isoform X1"/>
    <property type="match status" value="1"/>
</dbReference>
<comment type="caution">
    <text evidence="9">The sequence shown here is derived from an EMBL/GenBank/DDBJ whole genome shotgun (WGS) entry which is preliminary data.</text>
</comment>
<keyword evidence="5 6" id="KW-0067">ATP-binding</keyword>
<dbReference type="Gene3D" id="3.30.200.20">
    <property type="entry name" value="Phosphorylase Kinase, domain 1"/>
    <property type="match status" value="1"/>
</dbReference>
<dbReference type="PROSITE" id="PS00107">
    <property type="entry name" value="PROTEIN_KINASE_ATP"/>
    <property type="match status" value="1"/>
</dbReference>
<dbReference type="SMART" id="SM00220">
    <property type="entry name" value="S_TKc"/>
    <property type="match status" value="1"/>
</dbReference>